<protein>
    <submittedName>
        <fullName evidence="1">Lysophospholipase</fullName>
    </submittedName>
</protein>
<sequence length="62" mass="6974">MISLYLRTEAMNVDQSPYLGYVAAKHAPVPIIADHGTYPAEWINLCNQPRELTAYDPTVIQL</sequence>
<comment type="caution">
    <text evidence="1">The sequence shown here is derived from an EMBL/GenBank/DDBJ whole genome shotgun (WGS) entry which is preliminary data.</text>
</comment>
<accession>A0A146FCZ0</accession>
<dbReference type="AlphaFoldDB" id="A0A146FCZ0"/>
<dbReference type="Proteomes" id="UP000075230">
    <property type="component" value="Unassembled WGS sequence"/>
</dbReference>
<name>A0A146FCZ0_ASPKA</name>
<proteinExistence type="predicted"/>
<evidence type="ECO:0000313" key="2">
    <source>
        <dbReference type="Proteomes" id="UP000075230"/>
    </source>
</evidence>
<organism evidence="1 2">
    <name type="scientific">Aspergillus kawachii</name>
    <name type="common">White koji mold</name>
    <name type="synonym">Aspergillus awamori var. kawachi</name>
    <dbReference type="NCBI Taxonomy" id="1069201"/>
    <lineage>
        <taxon>Eukaryota</taxon>
        <taxon>Fungi</taxon>
        <taxon>Dikarya</taxon>
        <taxon>Ascomycota</taxon>
        <taxon>Pezizomycotina</taxon>
        <taxon>Eurotiomycetes</taxon>
        <taxon>Eurotiomycetidae</taxon>
        <taxon>Eurotiales</taxon>
        <taxon>Aspergillaceae</taxon>
        <taxon>Aspergillus</taxon>
        <taxon>Aspergillus subgen. Circumdati</taxon>
    </lineage>
</organism>
<reference evidence="1 2" key="1">
    <citation type="journal article" date="2016" name="DNA Res.">
        <title>Genome sequence of Aspergillus luchuensis NBRC 4314.</title>
        <authorList>
            <person name="Yamada O."/>
            <person name="Machida M."/>
            <person name="Hosoyama A."/>
            <person name="Goto M."/>
            <person name="Takahashi T."/>
            <person name="Futagami T."/>
            <person name="Yamagata Y."/>
            <person name="Takeuchi M."/>
            <person name="Kobayashi T."/>
            <person name="Koike H."/>
            <person name="Abe K."/>
            <person name="Asai K."/>
            <person name="Arita M."/>
            <person name="Fujita N."/>
            <person name="Fukuda K."/>
            <person name="Higa K."/>
            <person name="Horikawa H."/>
            <person name="Ishikawa T."/>
            <person name="Jinno K."/>
            <person name="Kato Y."/>
            <person name="Kirimura K."/>
            <person name="Mizutani O."/>
            <person name="Nakasone K."/>
            <person name="Sano M."/>
            <person name="Shiraishi Y."/>
            <person name="Tsukahara M."/>
            <person name="Gomi K."/>
        </authorList>
    </citation>
    <scope>NUCLEOTIDE SEQUENCE [LARGE SCALE GENOMIC DNA]</scope>
    <source>
        <strain evidence="1 2">RIB 2604</strain>
    </source>
</reference>
<evidence type="ECO:0000313" key="1">
    <source>
        <dbReference type="EMBL" id="GAT24084.1"/>
    </source>
</evidence>
<reference evidence="2" key="2">
    <citation type="submission" date="2016-02" db="EMBL/GenBank/DDBJ databases">
        <title>Genome sequencing of Aspergillus luchuensis NBRC 4314.</title>
        <authorList>
            <person name="Yamada O."/>
        </authorList>
    </citation>
    <scope>NUCLEOTIDE SEQUENCE [LARGE SCALE GENOMIC DNA]</scope>
    <source>
        <strain evidence="2">RIB 2604</strain>
    </source>
</reference>
<gene>
    <name evidence="1" type="ORF">RIB2604_01712270</name>
</gene>
<dbReference type="EMBL" id="BCWF01000017">
    <property type="protein sequence ID" value="GAT24084.1"/>
    <property type="molecule type" value="Genomic_DNA"/>
</dbReference>